<dbReference type="Gene3D" id="2.40.70.10">
    <property type="entry name" value="Acid Proteases"/>
    <property type="match status" value="2"/>
</dbReference>
<dbReference type="SUPFAM" id="SSF50156">
    <property type="entry name" value="PDZ domain-like"/>
    <property type="match status" value="1"/>
</dbReference>
<feature type="domain" description="PDZ" evidence="1">
    <location>
        <begin position="346"/>
        <end position="416"/>
    </location>
</feature>
<dbReference type="GO" id="GO:0006508">
    <property type="term" value="P:proteolysis"/>
    <property type="evidence" value="ECO:0007669"/>
    <property type="project" value="UniProtKB-KW"/>
</dbReference>
<name>A0A1T5DM32_9SPHI</name>
<evidence type="ECO:0000259" key="1">
    <source>
        <dbReference type="PROSITE" id="PS50106"/>
    </source>
</evidence>
<dbReference type="Pfam" id="PF17820">
    <property type="entry name" value="PDZ_6"/>
    <property type="match status" value="1"/>
</dbReference>
<reference evidence="3" key="1">
    <citation type="submission" date="2017-02" db="EMBL/GenBank/DDBJ databases">
        <authorList>
            <person name="Varghese N."/>
            <person name="Submissions S."/>
        </authorList>
    </citation>
    <scope>NUCLEOTIDE SEQUENCE [LARGE SCALE GENOMIC DNA]</scope>
    <source>
        <strain evidence="3">DSM 22385</strain>
    </source>
</reference>
<dbReference type="Gene3D" id="2.30.42.10">
    <property type="match status" value="1"/>
</dbReference>
<dbReference type="Pfam" id="PF13650">
    <property type="entry name" value="Asp_protease_2"/>
    <property type="match status" value="1"/>
</dbReference>
<proteinExistence type="predicted"/>
<dbReference type="InterPro" id="IPR041489">
    <property type="entry name" value="PDZ_6"/>
</dbReference>
<keyword evidence="2" id="KW-0378">Hydrolase</keyword>
<dbReference type="InterPro" id="IPR001478">
    <property type="entry name" value="PDZ"/>
</dbReference>
<keyword evidence="2" id="KW-0645">Protease</keyword>
<dbReference type="InterPro" id="IPR021109">
    <property type="entry name" value="Peptidase_aspartic_dom_sf"/>
</dbReference>
<accession>A0A1T5DM32</accession>
<dbReference type="SMART" id="SM00228">
    <property type="entry name" value="PDZ"/>
    <property type="match status" value="1"/>
</dbReference>
<keyword evidence="3" id="KW-1185">Reference proteome</keyword>
<dbReference type="EMBL" id="FUYR01000002">
    <property type="protein sequence ID" value="SKB72661.1"/>
    <property type="molecule type" value="Genomic_DNA"/>
</dbReference>
<organism evidence="2 3">
    <name type="scientific">Daejeonella lutea</name>
    <dbReference type="NCBI Taxonomy" id="572036"/>
    <lineage>
        <taxon>Bacteria</taxon>
        <taxon>Pseudomonadati</taxon>
        <taxon>Bacteroidota</taxon>
        <taxon>Sphingobacteriia</taxon>
        <taxon>Sphingobacteriales</taxon>
        <taxon>Sphingobacteriaceae</taxon>
        <taxon>Daejeonella</taxon>
    </lineage>
</organism>
<evidence type="ECO:0000313" key="2">
    <source>
        <dbReference type="EMBL" id="SKB72661.1"/>
    </source>
</evidence>
<dbReference type="Proteomes" id="UP000189981">
    <property type="component" value="Unassembled WGS sequence"/>
</dbReference>
<sequence>MTRFTKIWIGLKFYAVTCLCIMSNHFDRGISCSVRTLMIKLLIVMLGFVLTANEVSAQRFEFPGRRKKEIVPFKMVKNLMIIKLMINGKGPFNFVLDTGVGLFLISDPKLIDSVEIKNLRSINITGFGDGEPLSAYVTPSIDVGFGSTNAKSLSAAILKKDIFELSNYVGMPVHGLIGYEFFNSFIVKINFTLSTLTIYRPETTYIARKGYRVPLMIEDRKPYLVSNIELTSGEKIAAKLILDTGAGHPISLETNGGVPFEVPKVNIAGNLGIGLTGPISGYISRVKSLSIGKYTLNNVIAAFPDYDDVGSKVYSVSRNGNMGITILKRFNVIFDYNESALYLKPGIILNEPFEHDMSGLELTSAGQKFDRMLVSRVEPGSSAAEAGLSKDDEILAINFKPVSEMSPSEIDNLFRSKSDRSFIIDVLPHGAKSNKEKERIILTLKRRI</sequence>
<dbReference type="STRING" id="572036.SAMN05661099_2427"/>
<gene>
    <name evidence="2" type="ORF">SAMN05661099_2427</name>
</gene>
<evidence type="ECO:0000313" key="3">
    <source>
        <dbReference type="Proteomes" id="UP000189981"/>
    </source>
</evidence>
<protein>
    <submittedName>
        <fullName evidence="2">Aspartyl protease</fullName>
    </submittedName>
</protein>
<dbReference type="GO" id="GO:0008233">
    <property type="term" value="F:peptidase activity"/>
    <property type="evidence" value="ECO:0007669"/>
    <property type="project" value="UniProtKB-KW"/>
</dbReference>
<dbReference type="PROSITE" id="PS50106">
    <property type="entry name" value="PDZ"/>
    <property type="match status" value="1"/>
</dbReference>
<dbReference type="InterPro" id="IPR036034">
    <property type="entry name" value="PDZ_sf"/>
</dbReference>
<dbReference type="AlphaFoldDB" id="A0A1T5DM32"/>